<protein>
    <submittedName>
        <fullName evidence="2">Uncharacterized protein</fullName>
    </submittedName>
</protein>
<dbReference type="EMBL" id="JABSTR010000008">
    <property type="protein sequence ID" value="KAH9377483.1"/>
    <property type="molecule type" value="Genomic_DNA"/>
</dbReference>
<gene>
    <name evidence="2" type="ORF">HPB48_006256</name>
</gene>
<reference evidence="2 3" key="1">
    <citation type="journal article" date="2020" name="Cell">
        <title>Large-Scale Comparative Analyses of Tick Genomes Elucidate Their Genetic Diversity and Vector Capacities.</title>
        <authorList>
            <consortium name="Tick Genome and Microbiome Consortium (TIGMIC)"/>
            <person name="Jia N."/>
            <person name="Wang J."/>
            <person name="Shi W."/>
            <person name="Du L."/>
            <person name="Sun Y."/>
            <person name="Zhan W."/>
            <person name="Jiang J.F."/>
            <person name="Wang Q."/>
            <person name="Zhang B."/>
            <person name="Ji P."/>
            <person name="Bell-Sakyi L."/>
            <person name="Cui X.M."/>
            <person name="Yuan T.T."/>
            <person name="Jiang B.G."/>
            <person name="Yang W.F."/>
            <person name="Lam T.T."/>
            <person name="Chang Q.C."/>
            <person name="Ding S.J."/>
            <person name="Wang X.J."/>
            <person name="Zhu J.G."/>
            <person name="Ruan X.D."/>
            <person name="Zhao L."/>
            <person name="Wei J.T."/>
            <person name="Ye R.Z."/>
            <person name="Que T.C."/>
            <person name="Du C.H."/>
            <person name="Zhou Y.H."/>
            <person name="Cheng J.X."/>
            <person name="Dai P.F."/>
            <person name="Guo W.B."/>
            <person name="Han X.H."/>
            <person name="Huang E.J."/>
            <person name="Li L.F."/>
            <person name="Wei W."/>
            <person name="Gao Y.C."/>
            <person name="Liu J.Z."/>
            <person name="Shao H.Z."/>
            <person name="Wang X."/>
            <person name="Wang C.C."/>
            <person name="Yang T.C."/>
            <person name="Huo Q.B."/>
            <person name="Li W."/>
            <person name="Chen H.Y."/>
            <person name="Chen S.E."/>
            <person name="Zhou L.G."/>
            <person name="Ni X.B."/>
            <person name="Tian J.H."/>
            <person name="Sheng Y."/>
            <person name="Liu T."/>
            <person name="Pan Y.S."/>
            <person name="Xia L.Y."/>
            <person name="Li J."/>
            <person name="Zhao F."/>
            <person name="Cao W.C."/>
        </authorList>
    </citation>
    <scope>NUCLEOTIDE SEQUENCE [LARGE SCALE GENOMIC DNA]</scope>
    <source>
        <strain evidence="2">HaeL-2018</strain>
    </source>
</reference>
<evidence type="ECO:0000313" key="3">
    <source>
        <dbReference type="Proteomes" id="UP000821853"/>
    </source>
</evidence>
<dbReference type="AlphaFoldDB" id="A0A9J6GQ38"/>
<dbReference type="Proteomes" id="UP000821853">
    <property type="component" value="Unassembled WGS sequence"/>
</dbReference>
<feature type="region of interest" description="Disordered" evidence="1">
    <location>
        <begin position="34"/>
        <end position="53"/>
    </location>
</feature>
<accession>A0A9J6GQ38</accession>
<name>A0A9J6GQ38_HAELO</name>
<evidence type="ECO:0000256" key="1">
    <source>
        <dbReference type="SAM" id="MobiDB-lite"/>
    </source>
</evidence>
<dbReference type="VEuPathDB" id="VectorBase:HLOH_053272"/>
<organism evidence="2 3">
    <name type="scientific">Haemaphysalis longicornis</name>
    <name type="common">Bush tick</name>
    <dbReference type="NCBI Taxonomy" id="44386"/>
    <lineage>
        <taxon>Eukaryota</taxon>
        <taxon>Metazoa</taxon>
        <taxon>Ecdysozoa</taxon>
        <taxon>Arthropoda</taxon>
        <taxon>Chelicerata</taxon>
        <taxon>Arachnida</taxon>
        <taxon>Acari</taxon>
        <taxon>Parasitiformes</taxon>
        <taxon>Ixodida</taxon>
        <taxon>Ixodoidea</taxon>
        <taxon>Ixodidae</taxon>
        <taxon>Haemaphysalinae</taxon>
        <taxon>Haemaphysalis</taxon>
    </lineage>
</organism>
<comment type="caution">
    <text evidence="2">The sequence shown here is derived from an EMBL/GenBank/DDBJ whole genome shotgun (WGS) entry which is preliminary data.</text>
</comment>
<feature type="compositionally biased region" description="Acidic residues" evidence="1">
    <location>
        <begin position="34"/>
        <end position="44"/>
    </location>
</feature>
<keyword evidence="3" id="KW-1185">Reference proteome</keyword>
<sequence>MAATRTKSARMRPAKFLSDEEIQELLFQSDVDLSDEDDDLDDLDDRTSLPGAHWTPHHHKYTQSRLCLRLPTSPSTFPKPFGSYARRKQTSIRFRRVPTDLCARPHQR</sequence>
<evidence type="ECO:0000313" key="2">
    <source>
        <dbReference type="EMBL" id="KAH9377483.1"/>
    </source>
</evidence>
<proteinExistence type="predicted"/>